<protein>
    <submittedName>
        <fullName evidence="5">Transcriptional regulator, LacI family</fullName>
    </submittedName>
</protein>
<dbReference type="CDD" id="cd01392">
    <property type="entry name" value="HTH_LacI"/>
    <property type="match status" value="1"/>
</dbReference>
<dbReference type="PRINTS" id="PR00036">
    <property type="entry name" value="HTHLACI"/>
</dbReference>
<evidence type="ECO:0000259" key="4">
    <source>
        <dbReference type="PROSITE" id="PS50932"/>
    </source>
</evidence>
<organism evidence="5">
    <name type="scientific">uncultured Mycobacteriales bacterium</name>
    <dbReference type="NCBI Taxonomy" id="581187"/>
    <lineage>
        <taxon>Bacteria</taxon>
        <taxon>Bacillati</taxon>
        <taxon>Actinomycetota</taxon>
        <taxon>Actinomycetes</taxon>
        <taxon>Mycobacteriales</taxon>
        <taxon>environmental samples</taxon>
    </lineage>
</organism>
<dbReference type="AlphaFoldDB" id="A0A6J4IMG3"/>
<dbReference type="InterPro" id="IPR028082">
    <property type="entry name" value="Peripla_BP_I"/>
</dbReference>
<dbReference type="Pfam" id="PF13377">
    <property type="entry name" value="Peripla_BP_3"/>
    <property type="match status" value="1"/>
</dbReference>
<dbReference type="CDD" id="cd06267">
    <property type="entry name" value="PBP1_LacI_sugar_binding-like"/>
    <property type="match status" value="1"/>
</dbReference>
<accession>A0A6J4IMG3</accession>
<name>A0A6J4IMG3_9ACTN</name>
<dbReference type="PANTHER" id="PTHR30146">
    <property type="entry name" value="LACI-RELATED TRANSCRIPTIONAL REPRESSOR"/>
    <property type="match status" value="1"/>
</dbReference>
<dbReference type="GO" id="GO:0000976">
    <property type="term" value="F:transcription cis-regulatory region binding"/>
    <property type="evidence" value="ECO:0007669"/>
    <property type="project" value="TreeGrafter"/>
</dbReference>
<dbReference type="Gene3D" id="1.10.260.40">
    <property type="entry name" value="lambda repressor-like DNA-binding domains"/>
    <property type="match status" value="1"/>
</dbReference>
<dbReference type="PROSITE" id="PS50932">
    <property type="entry name" value="HTH_LACI_2"/>
    <property type="match status" value="1"/>
</dbReference>
<dbReference type="Gene3D" id="3.40.50.2300">
    <property type="match status" value="2"/>
</dbReference>
<proteinExistence type="predicted"/>
<dbReference type="InterPro" id="IPR010982">
    <property type="entry name" value="Lambda_DNA-bd_dom_sf"/>
</dbReference>
<dbReference type="SMART" id="SM00354">
    <property type="entry name" value="HTH_LACI"/>
    <property type="match status" value="1"/>
</dbReference>
<keyword evidence="1" id="KW-0805">Transcription regulation</keyword>
<dbReference type="SUPFAM" id="SSF47413">
    <property type="entry name" value="lambda repressor-like DNA-binding domains"/>
    <property type="match status" value="1"/>
</dbReference>
<keyword evidence="3" id="KW-0804">Transcription</keyword>
<dbReference type="InterPro" id="IPR046335">
    <property type="entry name" value="LacI/GalR-like_sensor"/>
</dbReference>
<keyword evidence="2" id="KW-0238">DNA-binding</keyword>
<dbReference type="SUPFAM" id="SSF53822">
    <property type="entry name" value="Periplasmic binding protein-like I"/>
    <property type="match status" value="1"/>
</dbReference>
<reference evidence="5" key="1">
    <citation type="submission" date="2020-02" db="EMBL/GenBank/DDBJ databases">
        <authorList>
            <person name="Meier V. D."/>
        </authorList>
    </citation>
    <scope>NUCLEOTIDE SEQUENCE</scope>
    <source>
        <strain evidence="5">AVDCRST_MAG41</strain>
    </source>
</reference>
<evidence type="ECO:0000256" key="3">
    <source>
        <dbReference type="ARBA" id="ARBA00023163"/>
    </source>
</evidence>
<dbReference type="PROSITE" id="PS00356">
    <property type="entry name" value="HTH_LACI_1"/>
    <property type="match status" value="1"/>
</dbReference>
<feature type="domain" description="HTH lacI-type" evidence="4">
    <location>
        <begin position="11"/>
        <end position="65"/>
    </location>
</feature>
<gene>
    <name evidence="5" type="ORF">AVDCRST_MAG41-2232</name>
</gene>
<dbReference type="EMBL" id="CADCTP010000202">
    <property type="protein sequence ID" value="CAA9257031.1"/>
    <property type="molecule type" value="Genomic_DNA"/>
</dbReference>
<evidence type="ECO:0000256" key="1">
    <source>
        <dbReference type="ARBA" id="ARBA00023015"/>
    </source>
</evidence>
<dbReference type="PANTHER" id="PTHR30146:SF109">
    <property type="entry name" value="HTH-TYPE TRANSCRIPTIONAL REGULATOR GALS"/>
    <property type="match status" value="1"/>
</dbReference>
<dbReference type="InterPro" id="IPR000843">
    <property type="entry name" value="HTH_LacI"/>
</dbReference>
<evidence type="ECO:0000313" key="5">
    <source>
        <dbReference type="EMBL" id="CAA9257031.1"/>
    </source>
</evidence>
<dbReference type="GO" id="GO:0003700">
    <property type="term" value="F:DNA-binding transcription factor activity"/>
    <property type="evidence" value="ECO:0007669"/>
    <property type="project" value="TreeGrafter"/>
</dbReference>
<dbReference type="Pfam" id="PF00356">
    <property type="entry name" value="LacI"/>
    <property type="match status" value="1"/>
</dbReference>
<evidence type="ECO:0000256" key="2">
    <source>
        <dbReference type="ARBA" id="ARBA00023125"/>
    </source>
</evidence>
<sequence>MVRPTDSTQPRTIKEIAAVAGVSKSTVSRVLNDTPGVSPKARELVRSAIEATGYQPNRAARSLVTRATGSIGLVVSEAHARIFSDPFFASMVRGATQVVRPLGIHLVLMLAEDQRARDQLLEYLRHGHVDGVLFVSTHAADPLPRILVAERLPVVLSGRPVSRLQVSYVDVDSVAGAGLAVEHLLELGRRRIATIAGPQDMPAGQDRLRGFTEALAAHGVRPGPVAYGDFDRGSGARAMEELLASGAPFDGLFVASDLMALDALAVLREHALRVPEDVAVVGFDDSVAATQARPALTTVRQPVEEMAKALTLTLLDRIKDPDAPITSRVFPPKLVRRAST</sequence>